<name>A0A4V2X416_PHOLU</name>
<evidence type="ECO:0000313" key="1">
    <source>
        <dbReference type="EMBL" id="TDB42535.1"/>
    </source>
</evidence>
<reference evidence="1 2" key="1">
    <citation type="journal article" date="2019" name="Int. J. Syst. Evol. Microbiol.">
        <title>Photorhabdus khanii subsp. guanajuatensis subsp. nov., isolated from Heterorhabditis atacamensis, and Photorhabdus luminescens subsp. mexicana subsp. nov., isolated from Heterorhabditis mexicana entomopathogenic nematodes.</title>
        <authorList>
            <person name="Machado R.A.R."/>
            <person name="Bruno P."/>
            <person name="Arce C.C.M."/>
            <person name="Liechti N."/>
            <person name="Kohler A."/>
            <person name="Bernal J."/>
            <person name="Bruggmann R."/>
            <person name="Turlings T.C.J."/>
        </authorList>
    </citation>
    <scope>NUCLEOTIDE SEQUENCE [LARGE SCALE GENOMIC DNA]</scope>
    <source>
        <strain evidence="1 2">MEX47-22</strain>
    </source>
</reference>
<dbReference type="EMBL" id="PUJX01000060">
    <property type="protein sequence ID" value="TDB42535.1"/>
    <property type="molecule type" value="Genomic_DNA"/>
</dbReference>
<gene>
    <name evidence="1" type="ORF">C5468_25010</name>
</gene>
<dbReference type="Proteomes" id="UP000295550">
    <property type="component" value="Unassembled WGS sequence"/>
</dbReference>
<dbReference type="AlphaFoldDB" id="A0A4V2X416"/>
<protein>
    <submittedName>
        <fullName evidence="1">Uncharacterized protein</fullName>
    </submittedName>
</protein>
<evidence type="ECO:0000313" key="2">
    <source>
        <dbReference type="Proteomes" id="UP000295550"/>
    </source>
</evidence>
<proteinExistence type="predicted"/>
<accession>A0A4V2X416</accession>
<comment type="caution">
    <text evidence="1">The sequence shown here is derived from an EMBL/GenBank/DDBJ whole genome shotgun (WGS) entry which is preliminary data.</text>
</comment>
<organism evidence="1 2">
    <name type="scientific">Photorhabdus luminescens subsp. mexicana</name>
    <dbReference type="NCBI Taxonomy" id="2100167"/>
    <lineage>
        <taxon>Bacteria</taxon>
        <taxon>Pseudomonadati</taxon>
        <taxon>Pseudomonadota</taxon>
        <taxon>Gammaproteobacteria</taxon>
        <taxon>Enterobacterales</taxon>
        <taxon>Morganellaceae</taxon>
        <taxon>Photorhabdus</taxon>
    </lineage>
</organism>
<sequence length="73" mass="8524">MLRIMNGNQEPVNADACLAEYVRSVRVETLTDHNNLMPRYYNADVITQKCREVNSIIYRDLHWRMVMGNLLPG</sequence>